<evidence type="ECO:0000313" key="5">
    <source>
        <dbReference type="Proteomes" id="UP000663829"/>
    </source>
</evidence>
<dbReference type="Pfam" id="PF18139">
    <property type="entry name" value="LSDAT_euk"/>
    <property type="match status" value="1"/>
</dbReference>
<feature type="transmembrane region" description="Helical" evidence="1">
    <location>
        <begin position="187"/>
        <end position="210"/>
    </location>
</feature>
<keyword evidence="5" id="KW-1185">Reference proteome</keyword>
<dbReference type="GO" id="GO:0005886">
    <property type="term" value="C:plasma membrane"/>
    <property type="evidence" value="ECO:0007669"/>
    <property type="project" value="TreeGrafter"/>
</dbReference>
<dbReference type="AlphaFoldDB" id="A0A815EJA6"/>
<gene>
    <name evidence="3" type="ORF">GPM918_LOCUS28999</name>
    <name evidence="4" type="ORF">SRO942_LOCUS29542</name>
</gene>
<evidence type="ECO:0000256" key="1">
    <source>
        <dbReference type="SAM" id="Phobius"/>
    </source>
</evidence>
<dbReference type="PANTHER" id="PTHR13800">
    <property type="entry name" value="TRANSIENT RECEPTOR POTENTIAL CATION CHANNEL, SUBFAMILY M, MEMBER 6"/>
    <property type="match status" value="1"/>
</dbReference>
<dbReference type="GO" id="GO:0099604">
    <property type="term" value="F:ligand-gated calcium channel activity"/>
    <property type="evidence" value="ECO:0007669"/>
    <property type="project" value="TreeGrafter"/>
</dbReference>
<organism evidence="3 5">
    <name type="scientific">Didymodactylos carnosus</name>
    <dbReference type="NCBI Taxonomy" id="1234261"/>
    <lineage>
        <taxon>Eukaryota</taxon>
        <taxon>Metazoa</taxon>
        <taxon>Spiralia</taxon>
        <taxon>Gnathifera</taxon>
        <taxon>Rotifera</taxon>
        <taxon>Eurotatoria</taxon>
        <taxon>Bdelloidea</taxon>
        <taxon>Philodinida</taxon>
        <taxon>Philodinidae</taxon>
        <taxon>Didymodactylos</taxon>
    </lineage>
</organism>
<dbReference type="InterPro" id="IPR050927">
    <property type="entry name" value="TRPM"/>
</dbReference>
<dbReference type="EMBL" id="CAJNOQ010012939">
    <property type="protein sequence ID" value="CAF1311146.1"/>
    <property type="molecule type" value="Genomic_DNA"/>
</dbReference>
<dbReference type="EMBL" id="CAJOBC010042516">
    <property type="protein sequence ID" value="CAF4148719.1"/>
    <property type="molecule type" value="Genomic_DNA"/>
</dbReference>
<keyword evidence="1" id="KW-0812">Transmembrane</keyword>
<protein>
    <recommendedName>
        <fullName evidence="2">TRPM SLOG domain-containing protein</fullName>
    </recommendedName>
</protein>
<dbReference type="Proteomes" id="UP000663829">
    <property type="component" value="Unassembled WGS sequence"/>
</dbReference>
<dbReference type="Proteomes" id="UP000681722">
    <property type="component" value="Unassembled WGS sequence"/>
</dbReference>
<sequence>MALDNQRSIQTDPDTLAVVLFDIWKMLEPQMVLCIIGGAGATMTEHLEKEFIRGITDAAFASDAWIITNGYKQEVVPRVVGEIIYKNHLLNPKNNLVAIGVSKWANIKERSTLQNKTSEYIDAKREIGKHNLEQHHTHFILLDDGTLNPSDSGGYRSKLAREISRGARRKSSYKAYKESTQLKIVKILLNLVPLVTIVVAGGLHTLTFLLGERSLRRIYEDDIREGLCKVFKEEIKDLTVLQFHESHLYQRLSDGLIEISLEMLAMFMYCLQKNVRTNIKIFSINIDTSLYDTIFDAYIKARETMIKKYRKQLHHKDELNLALKWSRAKAAKEHLNLYMEDMIDIASKRILFMDALKKDLPAFISNFIKLGFDLTKILCKDSHTLLEWCYLAQLYNDDEKRHNVSTANKRPKLIETF</sequence>
<evidence type="ECO:0000259" key="2">
    <source>
        <dbReference type="Pfam" id="PF18139"/>
    </source>
</evidence>
<dbReference type="InterPro" id="IPR041491">
    <property type="entry name" value="TRPM_SLOG"/>
</dbReference>
<feature type="domain" description="TRPM SLOG" evidence="2">
    <location>
        <begin position="8"/>
        <end position="209"/>
    </location>
</feature>
<dbReference type="PANTHER" id="PTHR13800:SF12">
    <property type="entry name" value="TRANSIENT RECEPTOR POTENTIAL CATION CHANNEL SUBFAMILY M MEMBER-LIKE 2"/>
    <property type="match status" value="1"/>
</dbReference>
<proteinExistence type="predicted"/>
<reference evidence="3" key="1">
    <citation type="submission" date="2021-02" db="EMBL/GenBank/DDBJ databases">
        <authorList>
            <person name="Nowell W R."/>
        </authorList>
    </citation>
    <scope>NUCLEOTIDE SEQUENCE</scope>
</reference>
<evidence type="ECO:0000313" key="4">
    <source>
        <dbReference type="EMBL" id="CAF4148719.1"/>
    </source>
</evidence>
<keyword evidence="1" id="KW-1133">Transmembrane helix</keyword>
<comment type="caution">
    <text evidence="3">The sequence shown here is derived from an EMBL/GenBank/DDBJ whole genome shotgun (WGS) entry which is preliminary data.</text>
</comment>
<evidence type="ECO:0000313" key="3">
    <source>
        <dbReference type="EMBL" id="CAF1311146.1"/>
    </source>
</evidence>
<name>A0A815EJA6_9BILA</name>
<keyword evidence="1" id="KW-0472">Membrane</keyword>
<accession>A0A815EJA6</accession>